<name>A0A7W7VGU6_9PSEU</name>
<protein>
    <recommendedName>
        <fullName evidence="1">BetI-type transcriptional repressor C-terminal domain-containing protein</fullName>
    </recommendedName>
</protein>
<feature type="domain" description="BetI-type transcriptional repressor C-terminal" evidence="1">
    <location>
        <begin position="152"/>
        <end position="232"/>
    </location>
</feature>
<evidence type="ECO:0000259" key="1">
    <source>
        <dbReference type="Pfam" id="PF13977"/>
    </source>
</evidence>
<dbReference type="Proteomes" id="UP000520767">
    <property type="component" value="Unassembled WGS sequence"/>
</dbReference>
<dbReference type="Pfam" id="PF13977">
    <property type="entry name" value="TetR_C_6"/>
    <property type="match status" value="1"/>
</dbReference>
<evidence type="ECO:0000313" key="2">
    <source>
        <dbReference type="EMBL" id="MBB4909852.1"/>
    </source>
</evidence>
<comment type="caution">
    <text evidence="2">The sequence shown here is derived from an EMBL/GenBank/DDBJ whole genome shotgun (WGS) entry which is preliminary data.</text>
</comment>
<keyword evidence="3" id="KW-1185">Reference proteome</keyword>
<sequence length="276" mass="31025">MVYSNLDDDLTGVVLNVHRRNREATRRLVNHPLTRAYLEAGLRILEREFGDGQAAHEDRLRRPLATLTRETVIAEVAHGPSELPRPGTVGSFRDRWAYFPDYVSDLTRYVLRTQRMPYDAQLAEQAGQALADGEFSSAVHEVAFRRMRLSTRSTTMRFRYSAVALAMQDQRLYEPLSSLYEHVTDVWERLIVSVLSSRGLELRPGLTPRDLATMLTALNEGLALRVASEPNHHVIDETGRRSMLGTAALTLFAGAVDTGDGASIEEVVDTLTRYLE</sequence>
<reference evidence="2 3" key="1">
    <citation type="submission" date="2020-08" db="EMBL/GenBank/DDBJ databases">
        <title>Genomic Encyclopedia of Type Strains, Phase III (KMG-III): the genomes of soil and plant-associated and newly described type strains.</title>
        <authorList>
            <person name="Whitman W."/>
        </authorList>
    </citation>
    <scope>NUCLEOTIDE SEQUENCE [LARGE SCALE GENOMIC DNA]</scope>
    <source>
        <strain evidence="2 3">CECT 8960</strain>
    </source>
</reference>
<organism evidence="2 3">
    <name type="scientific">Actinophytocola algeriensis</name>
    <dbReference type="NCBI Taxonomy" id="1768010"/>
    <lineage>
        <taxon>Bacteria</taxon>
        <taxon>Bacillati</taxon>
        <taxon>Actinomycetota</taxon>
        <taxon>Actinomycetes</taxon>
        <taxon>Pseudonocardiales</taxon>
        <taxon>Pseudonocardiaceae</taxon>
    </lineage>
</organism>
<dbReference type="InterPro" id="IPR036271">
    <property type="entry name" value="Tet_transcr_reg_TetR-rel_C_sf"/>
</dbReference>
<accession>A0A7W7VGU6</accession>
<gene>
    <name evidence="2" type="ORF">FHR82_006110</name>
</gene>
<dbReference type="SUPFAM" id="SSF48498">
    <property type="entry name" value="Tetracyclin repressor-like, C-terminal domain"/>
    <property type="match status" value="1"/>
</dbReference>
<dbReference type="AlphaFoldDB" id="A0A7W7VGU6"/>
<evidence type="ECO:0000313" key="3">
    <source>
        <dbReference type="Proteomes" id="UP000520767"/>
    </source>
</evidence>
<dbReference type="Gene3D" id="1.10.357.10">
    <property type="entry name" value="Tetracycline Repressor, domain 2"/>
    <property type="match status" value="1"/>
</dbReference>
<dbReference type="RefSeq" id="WP_221464425.1">
    <property type="nucleotide sequence ID" value="NZ_JACHJQ010000006.1"/>
</dbReference>
<dbReference type="EMBL" id="JACHJQ010000006">
    <property type="protein sequence ID" value="MBB4909852.1"/>
    <property type="molecule type" value="Genomic_DNA"/>
</dbReference>
<proteinExistence type="predicted"/>
<dbReference type="InterPro" id="IPR039538">
    <property type="entry name" value="BetI_C"/>
</dbReference>